<feature type="domain" description="N-acetyltransferase" evidence="1">
    <location>
        <begin position="8"/>
        <end position="147"/>
    </location>
</feature>
<name>A0A1T5L0R5_9MICO</name>
<evidence type="ECO:0000259" key="1">
    <source>
        <dbReference type="PROSITE" id="PS51186"/>
    </source>
</evidence>
<evidence type="ECO:0000313" key="2">
    <source>
        <dbReference type="EMBL" id="SKC69510.1"/>
    </source>
</evidence>
<protein>
    <submittedName>
        <fullName evidence="2">ElaA protein</fullName>
    </submittedName>
</protein>
<dbReference type="Pfam" id="PF13673">
    <property type="entry name" value="Acetyltransf_10"/>
    <property type="match status" value="1"/>
</dbReference>
<organism evidence="2 3">
    <name type="scientific">Okibacterium fritillariae</name>
    <dbReference type="NCBI Taxonomy" id="123320"/>
    <lineage>
        <taxon>Bacteria</taxon>
        <taxon>Bacillati</taxon>
        <taxon>Actinomycetota</taxon>
        <taxon>Actinomycetes</taxon>
        <taxon>Micrococcales</taxon>
        <taxon>Microbacteriaceae</taxon>
        <taxon>Okibacterium</taxon>
    </lineage>
</organism>
<sequence length="147" mass="15896">MTVIVKEAALADIDSPTLYAILKLRVDVFIVEQQSAYPDLDGLDAASDTLLVWAEDEHGHVMATIRVLGLGAPVQRIGRVATAADARGQGLAAVLMRRGLELTADAETVLLGAQSHLEDWYGRFGFALDGEPYDEDGIPHIPMSLKR</sequence>
<accession>A0A1T5L0R5</accession>
<evidence type="ECO:0000313" key="3">
    <source>
        <dbReference type="Proteomes" id="UP000190857"/>
    </source>
</evidence>
<dbReference type="PROSITE" id="PS51186">
    <property type="entry name" value="GNAT"/>
    <property type="match status" value="1"/>
</dbReference>
<dbReference type="AlphaFoldDB" id="A0A1T5L0R5"/>
<dbReference type="GO" id="GO:0016747">
    <property type="term" value="F:acyltransferase activity, transferring groups other than amino-acyl groups"/>
    <property type="evidence" value="ECO:0007669"/>
    <property type="project" value="InterPro"/>
</dbReference>
<dbReference type="EMBL" id="FUZP01000003">
    <property type="protein sequence ID" value="SKC69510.1"/>
    <property type="molecule type" value="Genomic_DNA"/>
</dbReference>
<gene>
    <name evidence="2" type="ORF">SAMN06309945_2827</name>
</gene>
<dbReference type="SUPFAM" id="SSF55729">
    <property type="entry name" value="Acyl-CoA N-acyltransferases (Nat)"/>
    <property type="match status" value="1"/>
</dbReference>
<keyword evidence="3" id="KW-1185">Reference proteome</keyword>
<dbReference type="InterPro" id="IPR000182">
    <property type="entry name" value="GNAT_dom"/>
</dbReference>
<proteinExistence type="predicted"/>
<dbReference type="RefSeq" id="WP_079728825.1">
    <property type="nucleotide sequence ID" value="NZ_FUZP01000003.1"/>
</dbReference>
<dbReference type="Proteomes" id="UP000190857">
    <property type="component" value="Unassembled WGS sequence"/>
</dbReference>
<dbReference type="OrthoDB" id="9796171at2"/>
<dbReference type="Gene3D" id="3.40.630.30">
    <property type="match status" value="1"/>
</dbReference>
<dbReference type="STRING" id="123320.SAMN06309945_2827"/>
<reference evidence="2 3" key="1">
    <citation type="submission" date="2017-02" db="EMBL/GenBank/DDBJ databases">
        <authorList>
            <person name="Peterson S.W."/>
        </authorList>
    </citation>
    <scope>NUCLEOTIDE SEQUENCE [LARGE SCALE GENOMIC DNA]</scope>
    <source>
        <strain evidence="2 3">VKM Ac-2059</strain>
    </source>
</reference>
<dbReference type="InterPro" id="IPR016181">
    <property type="entry name" value="Acyl_CoA_acyltransferase"/>
</dbReference>